<dbReference type="Pfam" id="PF13560">
    <property type="entry name" value="HTH_31"/>
    <property type="match status" value="1"/>
</dbReference>
<proteinExistence type="predicted"/>
<evidence type="ECO:0000313" key="2">
    <source>
        <dbReference type="EMBL" id="MFC5151743.1"/>
    </source>
</evidence>
<comment type="caution">
    <text evidence="2">The sequence shown here is derived from an EMBL/GenBank/DDBJ whole genome shotgun (WGS) entry which is preliminary data.</text>
</comment>
<reference evidence="3" key="1">
    <citation type="journal article" date="2019" name="Int. J. Syst. Evol. Microbiol.">
        <title>The Global Catalogue of Microorganisms (GCM) 10K type strain sequencing project: providing services to taxonomists for standard genome sequencing and annotation.</title>
        <authorList>
            <consortium name="The Broad Institute Genomics Platform"/>
            <consortium name="The Broad Institute Genome Sequencing Center for Infectious Disease"/>
            <person name="Wu L."/>
            <person name="Ma J."/>
        </authorList>
    </citation>
    <scope>NUCLEOTIDE SEQUENCE [LARGE SCALE GENOMIC DNA]</scope>
    <source>
        <strain evidence="3">PCU 266</strain>
    </source>
</reference>
<dbReference type="PROSITE" id="PS50943">
    <property type="entry name" value="HTH_CROC1"/>
    <property type="match status" value="1"/>
</dbReference>
<sequence length="279" mass="31363">MVNIKELDPEEGPVAAYGARLRAAREARGWTQEQLGDRMKYSGQHISALETARKPPTLRSSVSADMAFGIAGKVESFKRAYYEIRRGSLMEGFPEYLMRESQAAEIRLFDSGLVPGLLQTHAYAWELANGAVQRDEITPEQAAERVEFLIERQAALIQTPPPLIFAVLDESCIRRPIGDQSVMDEQLARLIEFSQMSNTSLQIAPYSMGALRPFDRLVNLLTMHDRSLMAYTESQSQGYLDRELTSVVPLMKRYHQLQTHAASQAESVAMIEQLRKGTP</sequence>
<keyword evidence="3" id="KW-1185">Reference proteome</keyword>
<evidence type="ECO:0000313" key="3">
    <source>
        <dbReference type="Proteomes" id="UP001596160"/>
    </source>
</evidence>
<protein>
    <submittedName>
        <fullName evidence="2">Helix-turn-helix transcriptional regulator</fullName>
    </submittedName>
</protein>
<dbReference type="SMART" id="SM00530">
    <property type="entry name" value="HTH_XRE"/>
    <property type="match status" value="1"/>
</dbReference>
<feature type="domain" description="HTH cro/C1-type" evidence="1">
    <location>
        <begin position="21"/>
        <end position="58"/>
    </location>
</feature>
<dbReference type="InterPro" id="IPR010982">
    <property type="entry name" value="Lambda_DNA-bd_dom_sf"/>
</dbReference>
<name>A0ABW0ADH5_9ACTN</name>
<dbReference type="CDD" id="cd00093">
    <property type="entry name" value="HTH_XRE"/>
    <property type="match status" value="1"/>
</dbReference>
<dbReference type="Gene3D" id="1.10.260.40">
    <property type="entry name" value="lambda repressor-like DNA-binding domains"/>
    <property type="match status" value="1"/>
</dbReference>
<dbReference type="RefSeq" id="WP_344476569.1">
    <property type="nucleotide sequence ID" value="NZ_BAAASB010000006.1"/>
</dbReference>
<dbReference type="EMBL" id="JBHSKP010000004">
    <property type="protein sequence ID" value="MFC5151743.1"/>
    <property type="molecule type" value="Genomic_DNA"/>
</dbReference>
<organism evidence="2 3">
    <name type="scientific">Streptomyces amakusaensis</name>
    <dbReference type="NCBI Taxonomy" id="67271"/>
    <lineage>
        <taxon>Bacteria</taxon>
        <taxon>Bacillati</taxon>
        <taxon>Actinomycetota</taxon>
        <taxon>Actinomycetes</taxon>
        <taxon>Kitasatosporales</taxon>
        <taxon>Streptomycetaceae</taxon>
        <taxon>Streptomyces</taxon>
    </lineage>
</organism>
<dbReference type="SUPFAM" id="SSF47413">
    <property type="entry name" value="lambda repressor-like DNA-binding domains"/>
    <property type="match status" value="1"/>
</dbReference>
<dbReference type="InterPro" id="IPR001387">
    <property type="entry name" value="Cro/C1-type_HTH"/>
</dbReference>
<dbReference type="InterPro" id="IPR043917">
    <property type="entry name" value="DUF5753"/>
</dbReference>
<dbReference type="Proteomes" id="UP001596160">
    <property type="component" value="Unassembled WGS sequence"/>
</dbReference>
<accession>A0ABW0ADH5</accession>
<dbReference type="Pfam" id="PF19054">
    <property type="entry name" value="DUF5753"/>
    <property type="match status" value="1"/>
</dbReference>
<gene>
    <name evidence="2" type="ORF">ACFPRH_08360</name>
</gene>
<evidence type="ECO:0000259" key="1">
    <source>
        <dbReference type="PROSITE" id="PS50943"/>
    </source>
</evidence>